<dbReference type="InterPro" id="IPR012341">
    <property type="entry name" value="6hp_glycosidase-like_sf"/>
</dbReference>
<dbReference type="GO" id="GO:0005975">
    <property type="term" value="P:carbohydrate metabolic process"/>
    <property type="evidence" value="ECO:0007669"/>
    <property type="project" value="InterPro"/>
</dbReference>
<dbReference type="Pfam" id="PF22422">
    <property type="entry name" value="MGH1-like_GH"/>
    <property type="match status" value="1"/>
</dbReference>
<dbReference type="AlphaFoldDB" id="A0A561WX85"/>
<accession>A0A561WX85</accession>
<dbReference type="EMBL" id="VIXA01000001">
    <property type="protein sequence ID" value="TWG28468.1"/>
    <property type="molecule type" value="Genomic_DNA"/>
</dbReference>
<evidence type="ECO:0000256" key="1">
    <source>
        <dbReference type="SAM" id="MobiDB-lite"/>
    </source>
</evidence>
<evidence type="ECO:0000259" key="3">
    <source>
        <dbReference type="Pfam" id="PF22422"/>
    </source>
</evidence>
<comment type="caution">
    <text evidence="4">The sequence shown here is derived from an EMBL/GenBank/DDBJ whole genome shotgun (WGS) entry which is preliminary data.</text>
</comment>
<dbReference type="InterPro" id="IPR032856">
    <property type="entry name" value="GDE_N_bis"/>
</dbReference>
<evidence type="ECO:0000259" key="2">
    <source>
        <dbReference type="Pfam" id="PF14742"/>
    </source>
</evidence>
<reference evidence="4 5" key="1">
    <citation type="submission" date="2019-06" db="EMBL/GenBank/DDBJ databases">
        <title>Sequencing the genomes of 1000 actinobacteria strains.</title>
        <authorList>
            <person name="Klenk H.-P."/>
        </authorList>
    </citation>
    <scope>NUCLEOTIDE SEQUENCE [LARGE SCALE GENOMIC DNA]</scope>
    <source>
        <strain evidence="4 5">DSM 102131</strain>
    </source>
</reference>
<sequence>MRVMPAHLGVLTVGDMPAVRPTPADPTPGVRTAAREAGNQRAMPPELGPGSLAVLSGPTFMYSDQSGDVPPGSIGGLVHLDTRLLSGWVLTINGARLLVLRAETIDHYSAQYVLTNPELPGLPPDSLGIRRLRYVGDGFHERVEMFSFRPEPVRMQLRLAVAADFADLFEVKSVVRDRSARITRDHQPGELCFSYVGDGFGAETRVRCSVPADRLDGDELVWDFTLQSRESWKVDLHVPLPPGLGVVEPVRGDIADVIHRRADDPLRRWTVERAVLTSDNPALERIARRSRDDMSALRLDLEVKGQRIMLPGAGLPWFLTVFGRDTLITAYQTLVAGPALAKGALLGLARLQGTRCDDFTDEEPGKILHEVRSGELTRTGAKPYGPYYGTADATQLWLILLSEYWRWSRDDETVRLLRDNALAALRWIDEYGDRDGDGYVEYATRSPEGLGNQCWRDSPDGVCFADGRIPVLPVATCDLQGYTYDAKMRLAELADWPLADRGLARRLRADAADLYERFNRDFWIPERGGYYAVGLDGDKNRIDSKTSNMGHLLWSGIVPPDRAEAVVRQLMSDDMFSGWGIRTLSREERLYNALGYHLGTVWPHDNSLAALGLVRYGYREEANRICVALIEAAEQFDYRLPEAMSGFDRERLLFAVPYPTACSPQAWAAGTPLALVRAMLDLQPVDGRLSINPDIPAEIGRIASERVRAFGHCWEIEAVGRSGYVRLSDA</sequence>
<evidence type="ECO:0000313" key="5">
    <source>
        <dbReference type="Proteomes" id="UP000319927"/>
    </source>
</evidence>
<dbReference type="Pfam" id="PF14742">
    <property type="entry name" value="GDE_N_bis"/>
    <property type="match status" value="1"/>
</dbReference>
<feature type="region of interest" description="Disordered" evidence="1">
    <location>
        <begin position="17"/>
        <end position="46"/>
    </location>
</feature>
<evidence type="ECO:0000313" key="4">
    <source>
        <dbReference type="EMBL" id="TWG28468.1"/>
    </source>
</evidence>
<name>A0A561WX85_9ACTN</name>
<dbReference type="Proteomes" id="UP000319927">
    <property type="component" value="Unassembled WGS sequence"/>
</dbReference>
<proteinExistence type="predicted"/>
<gene>
    <name evidence="4" type="ORF">FHX75_111620</name>
</gene>
<feature type="domain" description="Putative glycogen debranching enzyme N-terminal" evidence="2">
    <location>
        <begin position="56"/>
        <end position="236"/>
    </location>
</feature>
<protein>
    <submittedName>
        <fullName evidence="4">Glycogen debranching enzyme</fullName>
    </submittedName>
</protein>
<dbReference type="InterPro" id="IPR008928">
    <property type="entry name" value="6-hairpin_glycosidase_sf"/>
</dbReference>
<dbReference type="SUPFAM" id="SSF48208">
    <property type="entry name" value="Six-hairpin glycosidases"/>
    <property type="match status" value="1"/>
</dbReference>
<keyword evidence="5" id="KW-1185">Reference proteome</keyword>
<dbReference type="InterPro" id="IPR054491">
    <property type="entry name" value="MGH1-like_GH"/>
</dbReference>
<organism evidence="4 5">
    <name type="scientific">Micromonospora palomenae</name>
    <dbReference type="NCBI Taxonomy" id="1461247"/>
    <lineage>
        <taxon>Bacteria</taxon>
        <taxon>Bacillati</taxon>
        <taxon>Actinomycetota</taxon>
        <taxon>Actinomycetes</taxon>
        <taxon>Micromonosporales</taxon>
        <taxon>Micromonosporaceae</taxon>
        <taxon>Micromonospora</taxon>
    </lineage>
</organism>
<feature type="domain" description="Mannosylglycerate hydrolase MGH1-like glycoside hydrolase" evidence="3">
    <location>
        <begin position="405"/>
        <end position="635"/>
    </location>
</feature>
<dbReference type="Gene3D" id="1.50.10.10">
    <property type="match status" value="1"/>
</dbReference>